<organism evidence="4 5">
    <name type="scientific">Mumia flava</name>
    <dbReference type="NCBI Taxonomy" id="1348852"/>
    <lineage>
        <taxon>Bacteria</taxon>
        <taxon>Bacillati</taxon>
        <taxon>Actinomycetota</taxon>
        <taxon>Actinomycetes</taxon>
        <taxon>Propionibacteriales</taxon>
        <taxon>Nocardioidaceae</taxon>
        <taxon>Mumia</taxon>
    </lineage>
</organism>
<evidence type="ECO:0000256" key="1">
    <source>
        <dbReference type="SAM" id="MobiDB-lite"/>
    </source>
</evidence>
<feature type="transmembrane region" description="Helical" evidence="2">
    <location>
        <begin position="184"/>
        <end position="203"/>
    </location>
</feature>
<reference evidence="4 5" key="1">
    <citation type="submission" date="2017-11" db="EMBL/GenBank/DDBJ databases">
        <title>Genomic Encyclopedia of Archaeal and Bacterial Type Strains, Phase II (KMG-II): From Individual Species to Whole Genera.</title>
        <authorList>
            <person name="Goeker M."/>
        </authorList>
    </citation>
    <scope>NUCLEOTIDE SEQUENCE [LARGE SCALE GENOMIC DNA]</scope>
    <source>
        <strain evidence="4 5">DSM 27763</strain>
    </source>
</reference>
<dbReference type="InterPro" id="IPR008993">
    <property type="entry name" value="TIMP-like_OB-fold"/>
</dbReference>
<dbReference type="Proteomes" id="UP000230842">
    <property type="component" value="Unassembled WGS sequence"/>
</dbReference>
<dbReference type="SUPFAM" id="SSF50242">
    <property type="entry name" value="TIMP-like"/>
    <property type="match status" value="1"/>
</dbReference>
<feature type="chain" id="PRO_5039341476" evidence="3">
    <location>
        <begin position="24"/>
        <end position="210"/>
    </location>
</feature>
<feature type="signal peptide" evidence="3">
    <location>
        <begin position="1"/>
        <end position="23"/>
    </location>
</feature>
<dbReference type="OrthoDB" id="5117757at2"/>
<evidence type="ECO:0000256" key="3">
    <source>
        <dbReference type="SAM" id="SignalP"/>
    </source>
</evidence>
<evidence type="ECO:0000313" key="5">
    <source>
        <dbReference type="Proteomes" id="UP000230842"/>
    </source>
</evidence>
<gene>
    <name evidence="4" type="ORF">CLV56_3122</name>
</gene>
<comment type="caution">
    <text evidence="4">The sequence shown here is derived from an EMBL/GenBank/DDBJ whole genome shotgun (WGS) entry which is preliminary data.</text>
</comment>
<accession>A0A0B2BPF0</accession>
<sequence length="210" mass="20795">MIVASAVRLVVCAALGAVGLVLAAGPAPATSCAEQTVGEGMDDVDAVFVATVTGTDVGVVTMEATDVYKGEVGPLVAVEEPGAMHATPPFETGQQYVVFADEGAGDDVFTLPLCSLTAPVDDALLAEVEASSSDYAAYRPTATAAPTTSRPGPTVEPTESAATQPVAATPPAAGDDSVGGSASMLALAGAVLAVGLVAAVPLLRRRRARA</sequence>
<evidence type="ECO:0000256" key="2">
    <source>
        <dbReference type="SAM" id="Phobius"/>
    </source>
</evidence>
<keyword evidence="3" id="KW-0732">Signal</keyword>
<keyword evidence="2" id="KW-0812">Transmembrane</keyword>
<feature type="region of interest" description="Disordered" evidence="1">
    <location>
        <begin position="139"/>
        <end position="179"/>
    </location>
</feature>
<evidence type="ECO:0000313" key="4">
    <source>
        <dbReference type="EMBL" id="PJJ53631.1"/>
    </source>
</evidence>
<feature type="compositionally biased region" description="Low complexity" evidence="1">
    <location>
        <begin position="161"/>
        <end position="179"/>
    </location>
</feature>
<protein>
    <submittedName>
        <fullName evidence="4">Uncharacterized protein</fullName>
    </submittedName>
</protein>
<feature type="compositionally biased region" description="Low complexity" evidence="1">
    <location>
        <begin position="139"/>
        <end position="153"/>
    </location>
</feature>
<dbReference type="AlphaFoldDB" id="A0A0B2BPF0"/>
<dbReference type="RefSeq" id="WP_039345130.1">
    <property type="nucleotide sequence ID" value="NZ_PGEZ01000002.1"/>
</dbReference>
<name>A0A0B2BPF0_9ACTN</name>
<dbReference type="EMBL" id="PGEZ01000002">
    <property type="protein sequence ID" value="PJJ53631.1"/>
    <property type="molecule type" value="Genomic_DNA"/>
</dbReference>
<keyword evidence="5" id="KW-1185">Reference proteome</keyword>
<keyword evidence="2" id="KW-0472">Membrane</keyword>
<proteinExistence type="predicted"/>
<keyword evidence="2" id="KW-1133">Transmembrane helix</keyword>